<evidence type="ECO:0000313" key="2">
    <source>
        <dbReference type="EMBL" id="PWR12264.1"/>
    </source>
</evidence>
<protein>
    <submittedName>
        <fullName evidence="2">Uncharacterized protein</fullName>
    </submittedName>
</protein>
<reference evidence="2 3" key="1">
    <citation type="submission" date="2018-05" db="EMBL/GenBank/DDBJ databases">
        <title>Micromonosporas from Atacama Desert.</title>
        <authorList>
            <person name="Carro L."/>
            <person name="Golinska P."/>
            <person name="Klenk H.-P."/>
            <person name="Goodfellow M."/>
        </authorList>
    </citation>
    <scope>NUCLEOTIDE SEQUENCE [LARGE SCALE GENOMIC DNA]</scope>
    <source>
        <strain evidence="2 3">4G51</strain>
    </source>
</reference>
<name>A0A317DCU5_9ACTN</name>
<gene>
    <name evidence="2" type="ORF">DKT69_24545</name>
</gene>
<feature type="compositionally biased region" description="Basic and acidic residues" evidence="1">
    <location>
        <begin position="63"/>
        <end position="87"/>
    </location>
</feature>
<sequence length="129" mass="13879">MCPVRCGGQATDDSAQQGHGPGRAAPRRVIPPGRTFLASERSARVERDADVLVVLTGTGAVSRARDGRPVEQRSHQEAGAHGGRDQDDPPDEPGQSVGRRRRRSPRRGRGSGWPGGTSHAETTSFHRER</sequence>
<dbReference type="AlphaFoldDB" id="A0A317DCU5"/>
<proteinExistence type="predicted"/>
<organism evidence="2 3">
    <name type="scientific">Micromonospora sicca</name>
    <dbReference type="NCBI Taxonomy" id="2202420"/>
    <lineage>
        <taxon>Bacteria</taxon>
        <taxon>Bacillati</taxon>
        <taxon>Actinomycetota</taxon>
        <taxon>Actinomycetes</taxon>
        <taxon>Micromonosporales</taxon>
        <taxon>Micromonosporaceae</taxon>
        <taxon>Micromonospora</taxon>
    </lineage>
</organism>
<feature type="region of interest" description="Disordered" evidence="1">
    <location>
        <begin position="58"/>
        <end position="129"/>
    </location>
</feature>
<feature type="compositionally biased region" description="Basic residues" evidence="1">
    <location>
        <begin position="98"/>
        <end position="109"/>
    </location>
</feature>
<evidence type="ECO:0000256" key="1">
    <source>
        <dbReference type="SAM" id="MobiDB-lite"/>
    </source>
</evidence>
<comment type="caution">
    <text evidence="2">The sequence shown here is derived from an EMBL/GenBank/DDBJ whole genome shotgun (WGS) entry which is preliminary data.</text>
</comment>
<feature type="region of interest" description="Disordered" evidence="1">
    <location>
        <begin position="1"/>
        <end position="31"/>
    </location>
</feature>
<dbReference type="Proteomes" id="UP000246050">
    <property type="component" value="Unassembled WGS sequence"/>
</dbReference>
<accession>A0A317DCU5</accession>
<evidence type="ECO:0000313" key="3">
    <source>
        <dbReference type="Proteomes" id="UP000246050"/>
    </source>
</evidence>
<dbReference type="EMBL" id="QGKS01000294">
    <property type="protein sequence ID" value="PWR12264.1"/>
    <property type="molecule type" value="Genomic_DNA"/>
</dbReference>